<dbReference type="InterPro" id="IPR036388">
    <property type="entry name" value="WH-like_DNA-bd_sf"/>
</dbReference>
<name>A0ABQ5LXJ9_9RHOB</name>
<dbReference type="InterPro" id="IPR014710">
    <property type="entry name" value="RmlC-like_jellyroll"/>
</dbReference>
<dbReference type="InterPro" id="IPR036390">
    <property type="entry name" value="WH_DNA-bd_sf"/>
</dbReference>
<dbReference type="EMBL" id="BROH01000010">
    <property type="protein sequence ID" value="GKY89125.1"/>
    <property type="molecule type" value="Genomic_DNA"/>
</dbReference>
<dbReference type="SMART" id="SM00100">
    <property type="entry name" value="cNMP"/>
    <property type="match status" value="1"/>
</dbReference>
<evidence type="ECO:0000259" key="4">
    <source>
        <dbReference type="PROSITE" id="PS50042"/>
    </source>
</evidence>
<feature type="domain" description="HTH crp-type" evidence="5">
    <location>
        <begin position="148"/>
        <end position="216"/>
    </location>
</feature>
<dbReference type="Gene3D" id="2.60.120.10">
    <property type="entry name" value="Jelly Rolls"/>
    <property type="match status" value="1"/>
</dbReference>
<dbReference type="RefSeq" id="WP_281843164.1">
    <property type="nucleotide sequence ID" value="NZ_BROH01000010.1"/>
</dbReference>
<evidence type="ECO:0000256" key="3">
    <source>
        <dbReference type="ARBA" id="ARBA00023163"/>
    </source>
</evidence>
<gene>
    <name evidence="6" type="ORF">STA1M1_29940</name>
</gene>
<evidence type="ECO:0000313" key="6">
    <source>
        <dbReference type="EMBL" id="GKY89125.1"/>
    </source>
</evidence>
<dbReference type="Pfam" id="PF13545">
    <property type="entry name" value="HTH_Crp_2"/>
    <property type="match status" value="1"/>
</dbReference>
<keyword evidence="7" id="KW-1185">Reference proteome</keyword>
<dbReference type="InterPro" id="IPR018490">
    <property type="entry name" value="cNMP-bd_dom_sf"/>
</dbReference>
<dbReference type="PANTHER" id="PTHR24567:SF74">
    <property type="entry name" value="HTH-TYPE TRANSCRIPTIONAL REGULATOR ARCR"/>
    <property type="match status" value="1"/>
</dbReference>
<dbReference type="InterPro" id="IPR050397">
    <property type="entry name" value="Env_Response_Regulators"/>
</dbReference>
<keyword evidence="3" id="KW-0804">Transcription</keyword>
<feature type="domain" description="Cyclic nucleotide-binding" evidence="4">
    <location>
        <begin position="14"/>
        <end position="123"/>
    </location>
</feature>
<evidence type="ECO:0000313" key="7">
    <source>
        <dbReference type="Proteomes" id="UP001144205"/>
    </source>
</evidence>
<dbReference type="Proteomes" id="UP001144205">
    <property type="component" value="Unassembled WGS sequence"/>
</dbReference>
<keyword evidence="2" id="KW-0238">DNA-binding</keyword>
<accession>A0ABQ5LXJ9</accession>
<dbReference type="SUPFAM" id="SSF46785">
    <property type="entry name" value="Winged helix' DNA-binding domain"/>
    <property type="match status" value="1"/>
</dbReference>
<evidence type="ECO:0000259" key="5">
    <source>
        <dbReference type="PROSITE" id="PS51063"/>
    </source>
</evidence>
<dbReference type="PROSITE" id="PS50042">
    <property type="entry name" value="CNMP_BINDING_3"/>
    <property type="match status" value="1"/>
</dbReference>
<dbReference type="CDD" id="cd00038">
    <property type="entry name" value="CAP_ED"/>
    <property type="match status" value="1"/>
</dbReference>
<dbReference type="Gene3D" id="1.10.10.10">
    <property type="entry name" value="Winged helix-like DNA-binding domain superfamily/Winged helix DNA-binding domain"/>
    <property type="match status" value="1"/>
</dbReference>
<dbReference type="Pfam" id="PF00027">
    <property type="entry name" value="cNMP_binding"/>
    <property type="match status" value="1"/>
</dbReference>
<dbReference type="InterPro" id="IPR012318">
    <property type="entry name" value="HTH_CRP"/>
</dbReference>
<dbReference type="PANTHER" id="PTHR24567">
    <property type="entry name" value="CRP FAMILY TRANSCRIPTIONAL REGULATORY PROTEIN"/>
    <property type="match status" value="1"/>
</dbReference>
<dbReference type="InterPro" id="IPR000595">
    <property type="entry name" value="cNMP-bd_dom"/>
</dbReference>
<sequence length="233" mass="25720">MKREYIEVARQAALLSTAPDSVVEVVLARASVTHWERGATIFSQDDPADAIHIVIDGWIKLYRIAPSGSEAVVGVFTKGQSFGEAVALQGTRYPVFAGTATDATVMRIEANELRKQLYNSPEVAISMLTATYAHLHHLVAQIEQLKAQTGPQRLADFLLDLTKTNIGPCSVQLPYDKVLIAGRLGMKPESLSRAFSKLKEQGVQVSQNFAEIEDVQALRAYAERDRAESWHRD</sequence>
<evidence type="ECO:0000256" key="1">
    <source>
        <dbReference type="ARBA" id="ARBA00023015"/>
    </source>
</evidence>
<dbReference type="PROSITE" id="PS51063">
    <property type="entry name" value="HTH_CRP_2"/>
    <property type="match status" value="1"/>
</dbReference>
<keyword evidence="1" id="KW-0805">Transcription regulation</keyword>
<reference evidence="6" key="1">
    <citation type="journal article" date="2023" name="Int. J. Syst. Evol. Microbiol.">
        <title>Sinisalibacter aestuarii sp. nov., isolated from estuarine sediment of the Arakawa River.</title>
        <authorList>
            <person name="Arafat S.T."/>
            <person name="Hirano S."/>
            <person name="Sato A."/>
            <person name="Takeuchi K."/>
            <person name="Yasuda T."/>
            <person name="Terahara T."/>
            <person name="Hamada M."/>
            <person name="Kobayashi T."/>
        </authorList>
    </citation>
    <scope>NUCLEOTIDE SEQUENCE</scope>
    <source>
        <strain evidence="6">B-399</strain>
    </source>
</reference>
<evidence type="ECO:0000256" key="2">
    <source>
        <dbReference type="ARBA" id="ARBA00023125"/>
    </source>
</evidence>
<proteinExistence type="predicted"/>
<comment type="caution">
    <text evidence="6">The sequence shown here is derived from an EMBL/GenBank/DDBJ whole genome shotgun (WGS) entry which is preliminary data.</text>
</comment>
<protein>
    <submittedName>
        <fullName evidence="6">Crp/Fnr family transcriptional regulator</fullName>
    </submittedName>
</protein>
<dbReference type="SUPFAM" id="SSF51206">
    <property type="entry name" value="cAMP-binding domain-like"/>
    <property type="match status" value="1"/>
</dbReference>
<organism evidence="6 7">
    <name type="scientific">Sinisalibacter aestuarii</name>
    <dbReference type="NCBI Taxonomy" id="2949426"/>
    <lineage>
        <taxon>Bacteria</taxon>
        <taxon>Pseudomonadati</taxon>
        <taxon>Pseudomonadota</taxon>
        <taxon>Alphaproteobacteria</taxon>
        <taxon>Rhodobacterales</taxon>
        <taxon>Roseobacteraceae</taxon>
        <taxon>Sinisalibacter</taxon>
    </lineage>
</organism>